<proteinExistence type="predicted"/>
<protein>
    <submittedName>
        <fullName evidence="2">Uncharacterized protein</fullName>
    </submittedName>
</protein>
<feature type="compositionally biased region" description="Low complexity" evidence="1">
    <location>
        <begin position="12"/>
        <end position="22"/>
    </location>
</feature>
<sequence>MSASTAVTRKLAAPNPNTAGNPAEKHCRGPLRPVPDADLPGTLALVEKVFVHLVKRIGMAVLNAPG</sequence>
<dbReference type="EMBL" id="AMYD01001890">
    <property type="protein sequence ID" value="EQB51104.1"/>
    <property type="molecule type" value="Genomic_DNA"/>
</dbReference>
<evidence type="ECO:0000313" key="2">
    <source>
        <dbReference type="EMBL" id="EQB51104.1"/>
    </source>
</evidence>
<evidence type="ECO:0000256" key="1">
    <source>
        <dbReference type="SAM" id="MobiDB-lite"/>
    </source>
</evidence>
<accession>T0KG80</accession>
<organism evidence="2 3">
    <name type="scientific">Colletotrichum gloeosporioides (strain Cg-14)</name>
    <name type="common">Anthracnose fungus</name>
    <name type="synonym">Glomerella cingulata</name>
    <dbReference type="NCBI Taxonomy" id="1237896"/>
    <lineage>
        <taxon>Eukaryota</taxon>
        <taxon>Fungi</taxon>
        <taxon>Dikarya</taxon>
        <taxon>Ascomycota</taxon>
        <taxon>Pezizomycotina</taxon>
        <taxon>Sordariomycetes</taxon>
        <taxon>Hypocreomycetidae</taxon>
        <taxon>Glomerellales</taxon>
        <taxon>Glomerellaceae</taxon>
        <taxon>Colletotrichum</taxon>
        <taxon>Colletotrichum gloeosporioides species complex</taxon>
    </lineage>
</organism>
<dbReference type="Proteomes" id="UP000015530">
    <property type="component" value="Unassembled WGS sequence"/>
</dbReference>
<dbReference type="HOGENOM" id="CLU_2831054_0_0_1"/>
<evidence type="ECO:0000313" key="3">
    <source>
        <dbReference type="Proteomes" id="UP000015530"/>
    </source>
</evidence>
<gene>
    <name evidence="2" type="ORF">CGLO_09387</name>
</gene>
<name>T0KG80_COLGC</name>
<feature type="region of interest" description="Disordered" evidence="1">
    <location>
        <begin position="1"/>
        <end position="33"/>
    </location>
</feature>
<reference evidence="3" key="1">
    <citation type="journal article" date="2013" name="Mol. Plant Microbe Interact.">
        <title>Global aspects of pacC regulation of pathogenicity genes in Colletotrichum gloeosporioides as revealed by transcriptome analysis.</title>
        <authorList>
            <person name="Alkan N."/>
            <person name="Meng X."/>
            <person name="Friedlander G."/>
            <person name="Reuveni E."/>
            <person name="Sukno S."/>
            <person name="Sherman A."/>
            <person name="Thon M."/>
            <person name="Fluhr R."/>
            <person name="Prusky D."/>
        </authorList>
    </citation>
    <scope>NUCLEOTIDE SEQUENCE [LARGE SCALE GENOMIC DNA]</scope>
    <source>
        <strain evidence="3">Cg-14</strain>
    </source>
</reference>
<comment type="caution">
    <text evidence="2">The sequence shown here is derived from an EMBL/GenBank/DDBJ whole genome shotgun (WGS) entry which is preliminary data.</text>
</comment>
<dbReference type="AlphaFoldDB" id="T0KG80"/>